<protein>
    <submittedName>
        <fullName evidence="2">DUF308 domain-containing protein</fullName>
    </submittedName>
</protein>
<organism evidence="2 3">
    <name type="scientific">Solirubrobacter deserti</name>
    <dbReference type="NCBI Taxonomy" id="2282478"/>
    <lineage>
        <taxon>Bacteria</taxon>
        <taxon>Bacillati</taxon>
        <taxon>Actinomycetota</taxon>
        <taxon>Thermoleophilia</taxon>
        <taxon>Solirubrobacterales</taxon>
        <taxon>Solirubrobacteraceae</taxon>
        <taxon>Solirubrobacter</taxon>
    </lineage>
</organism>
<comment type="caution">
    <text evidence="2">The sequence shown here is derived from an EMBL/GenBank/DDBJ whole genome shotgun (WGS) entry which is preliminary data.</text>
</comment>
<keyword evidence="1" id="KW-0812">Transmembrane</keyword>
<feature type="transmembrane region" description="Helical" evidence="1">
    <location>
        <begin position="12"/>
        <end position="32"/>
    </location>
</feature>
<keyword evidence="1" id="KW-1133">Transmembrane helix</keyword>
<dbReference type="Pfam" id="PF03729">
    <property type="entry name" value="DUF308"/>
    <property type="match status" value="1"/>
</dbReference>
<dbReference type="EMBL" id="JAPCID010000006">
    <property type="protein sequence ID" value="MDA0136817.1"/>
    <property type="molecule type" value="Genomic_DNA"/>
</dbReference>
<reference evidence="2" key="1">
    <citation type="submission" date="2022-10" db="EMBL/GenBank/DDBJ databases">
        <title>The WGS of Solirubrobacter sp. CPCC 204708.</title>
        <authorList>
            <person name="Jiang Z."/>
        </authorList>
    </citation>
    <scope>NUCLEOTIDE SEQUENCE</scope>
    <source>
        <strain evidence="2">CPCC 204708</strain>
    </source>
</reference>
<evidence type="ECO:0000256" key="1">
    <source>
        <dbReference type="SAM" id="Phobius"/>
    </source>
</evidence>
<keyword evidence="1" id="KW-0472">Membrane</keyword>
<proteinExistence type="predicted"/>
<gene>
    <name evidence="2" type="ORF">OJ962_04850</name>
</gene>
<accession>A0ABT4RE63</accession>
<evidence type="ECO:0000313" key="2">
    <source>
        <dbReference type="EMBL" id="MDA0136817.1"/>
    </source>
</evidence>
<sequence length="77" mass="8103">MISEVPSVARNWWLFVVLGAVCVATGIATIVWPGITLLALGLLAGIYLLMTAFMEILDAITGDANSRALSAIIGVTR</sequence>
<dbReference type="InterPro" id="IPR005325">
    <property type="entry name" value="DUF308_memb"/>
</dbReference>
<dbReference type="Proteomes" id="UP001147700">
    <property type="component" value="Unassembled WGS sequence"/>
</dbReference>
<name>A0ABT4RE63_9ACTN</name>
<keyword evidence="3" id="KW-1185">Reference proteome</keyword>
<evidence type="ECO:0000313" key="3">
    <source>
        <dbReference type="Proteomes" id="UP001147700"/>
    </source>
</evidence>
<dbReference type="RefSeq" id="WP_202953684.1">
    <property type="nucleotide sequence ID" value="NZ_JAPCID010000006.1"/>
</dbReference>
<feature type="transmembrane region" description="Helical" evidence="1">
    <location>
        <begin position="38"/>
        <end position="57"/>
    </location>
</feature>